<evidence type="ECO:0000256" key="4">
    <source>
        <dbReference type="ARBA" id="ARBA00022989"/>
    </source>
</evidence>
<dbReference type="InterPro" id="IPR049941">
    <property type="entry name" value="LPLAT_7/PORCN-like"/>
</dbReference>
<proteinExistence type="predicted"/>
<keyword evidence="2" id="KW-0808">Transferase</keyword>
<dbReference type="GO" id="GO:0030258">
    <property type="term" value="P:lipid modification"/>
    <property type="evidence" value="ECO:0007669"/>
    <property type="project" value="TreeGrafter"/>
</dbReference>
<evidence type="ECO:0000256" key="2">
    <source>
        <dbReference type="ARBA" id="ARBA00022679"/>
    </source>
</evidence>
<dbReference type="PANTHER" id="PTHR13906:SF4">
    <property type="entry name" value="LYSOPHOSPHOLIPID ACYLTRANSFERASE 6"/>
    <property type="match status" value="1"/>
</dbReference>
<evidence type="ECO:0000256" key="6">
    <source>
        <dbReference type="ARBA" id="ARBA00023315"/>
    </source>
</evidence>
<keyword evidence="6" id="KW-0012">Acyltransferase</keyword>
<dbReference type="WBParaSite" id="nRc.2.0.1.t17490-RA">
    <property type="protein sequence ID" value="nRc.2.0.1.t17490-RA"/>
    <property type="gene ID" value="nRc.2.0.1.g17490"/>
</dbReference>
<dbReference type="Pfam" id="PF03062">
    <property type="entry name" value="MBOAT"/>
    <property type="match status" value="1"/>
</dbReference>
<evidence type="ECO:0000256" key="1">
    <source>
        <dbReference type="ARBA" id="ARBA00004141"/>
    </source>
</evidence>
<evidence type="ECO:0000256" key="5">
    <source>
        <dbReference type="ARBA" id="ARBA00023136"/>
    </source>
</evidence>
<keyword evidence="4 7" id="KW-1133">Transmembrane helix</keyword>
<sequence length="267" mass="31549">MLAELNYTNGRVFIDDDFETTSYTSAVFQKLIHCGICLMLNVFVVPKFPFEDILNPEKGFLEKIFFAHISLTLVRTQYYYAWIMADCINNAAGFGFSGYDDKGNSEWDLISNIDVWKFETADNLKDTLDAWNRGTMYWLRRVAYERTPRKYRTVFTYVVSAWWHGFFTGYYATFLTGALFTEASRMARKRIRTYFQDTNLKRIFYNVLTYVITRIAICYAAATFVLLHWREALQFYSQMYFFMHFAAVTLLFITPRILLTKEDTKSK</sequence>
<dbReference type="GO" id="GO:0016020">
    <property type="term" value="C:membrane"/>
    <property type="evidence" value="ECO:0007669"/>
    <property type="project" value="UniProtKB-SubCell"/>
</dbReference>
<accession>A0A915IVR6</accession>
<evidence type="ECO:0000256" key="3">
    <source>
        <dbReference type="ARBA" id="ARBA00022692"/>
    </source>
</evidence>
<keyword evidence="5 7" id="KW-0472">Membrane</keyword>
<feature type="transmembrane region" description="Helical" evidence="7">
    <location>
        <begin position="161"/>
        <end position="182"/>
    </location>
</feature>
<reference evidence="9" key="1">
    <citation type="submission" date="2022-11" db="UniProtKB">
        <authorList>
            <consortium name="WormBaseParasite"/>
        </authorList>
    </citation>
    <scope>IDENTIFICATION</scope>
</reference>
<protein>
    <submittedName>
        <fullName evidence="9">Uncharacterized protein</fullName>
    </submittedName>
</protein>
<evidence type="ECO:0000313" key="8">
    <source>
        <dbReference type="Proteomes" id="UP000887565"/>
    </source>
</evidence>
<dbReference type="OMA" id="YMLSAVW"/>
<dbReference type="Proteomes" id="UP000887565">
    <property type="component" value="Unplaced"/>
</dbReference>
<organism evidence="8 9">
    <name type="scientific">Romanomermis culicivorax</name>
    <name type="common">Nematode worm</name>
    <dbReference type="NCBI Taxonomy" id="13658"/>
    <lineage>
        <taxon>Eukaryota</taxon>
        <taxon>Metazoa</taxon>
        <taxon>Ecdysozoa</taxon>
        <taxon>Nematoda</taxon>
        <taxon>Enoplea</taxon>
        <taxon>Dorylaimia</taxon>
        <taxon>Mermithida</taxon>
        <taxon>Mermithoidea</taxon>
        <taxon>Mermithidae</taxon>
        <taxon>Romanomermis</taxon>
    </lineage>
</organism>
<dbReference type="PANTHER" id="PTHR13906">
    <property type="entry name" value="PORCUPINE"/>
    <property type="match status" value="1"/>
</dbReference>
<keyword evidence="3 7" id="KW-0812">Transmembrane</keyword>
<evidence type="ECO:0000256" key="7">
    <source>
        <dbReference type="SAM" id="Phobius"/>
    </source>
</evidence>
<dbReference type="GO" id="GO:0016746">
    <property type="term" value="F:acyltransferase activity"/>
    <property type="evidence" value="ECO:0007669"/>
    <property type="project" value="UniProtKB-KW"/>
</dbReference>
<name>A0A915IVR6_ROMCU</name>
<feature type="transmembrane region" description="Helical" evidence="7">
    <location>
        <begin position="239"/>
        <end position="259"/>
    </location>
</feature>
<feature type="transmembrane region" description="Helical" evidence="7">
    <location>
        <begin position="203"/>
        <end position="227"/>
    </location>
</feature>
<evidence type="ECO:0000313" key="9">
    <source>
        <dbReference type="WBParaSite" id="nRc.2.0.1.t17490-RA"/>
    </source>
</evidence>
<dbReference type="InterPro" id="IPR004299">
    <property type="entry name" value="MBOAT_fam"/>
</dbReference>
<dbReference type="AlphaFoldDB" id="A0A915IVR6"/>
<keyword evidence="8" id="KW-1185">Reference proteome</keyword>
<comment type="subcellular location">
    <subcellularLocation>
        <location evidence="1">Membrane</location>
        <topology evidence="1">Multi-pass membrane protein</topology>
    </subcellularLocation>
</comment>